<gene>
    <name evidence="15" type="ORF">E7203_05935</name>
</gene>
<evidence type="ECO:0000313" key="16">
    <source>
        <dbReference type="Proteomes" id="UP000772151"/>
    </source>
</evidence>
<evidence type="ECO:0000256" key="13">
    <source>
        <dbReference type="SAM" id="Phobius"/>
    </source>
</evidence>
<comment type="cofactor">
    <cofactor evidence="1">
        <name>Zn(2+)</name>
        <dbReference type="ChEBI" id="CHEBI:29105"/>
    </cofactor>
</comment>
<keyword evidence="11" id="KW-0482">Metalloprotease</keyword>
<dbReference type="InterPro" id="IPR008915">
    <property type="entry name" value="Peptidase_M50"/>
</dbReference>
<keyword evidence="5 15" id="KW-0645">Protease</keyword>
<evidence type="ECO:0000256" key="11">
    <source>
        <dbReference type="ARBA" id="ARBA00023049"/>
    </source>
</evidence>
<dbReference type="PANTHER" id="PTHR35864:SF1">
    <property type="entry name" value="ZINC METALLOPROTEASE YWHC-RELATED"/>
    <property type="match status" value="1"/>
</dbReference>
<evidence type="ECO:0000256" key="9">
    <source>
        <dbReference type="ARBA" id="ARBA00022833"/>
    </source>
</evidence>
<dbReference type="GO" id="GO:0046872">
    <property type="term" value="F:metal ion binding"/>
    <property type="evidence" value="ECO:0007669"/>
    <property type="project" value="UniProtKB-KW"/>
</dbReference>
<dbReference type="AlphaFoldDB" id="A0A927WJ78"/>
<comment type="caution">
    <text evidence="15">The sequence shown here is derived from an EMBL/GenBank/DDBJ whole genome shotgun (WGS) entry which is preliminary data.</text>
</comment>
<evidence type="ECO:0000256" key="7">
    <source>
        <dbReference type="ARBA" id="ARBA00022723"/>
    </source>
</evidence>
<dbReference type="GO" id="GO:0005886">
    <property type="term" value="C:plasma membrane"/>
    <property type="evidence" value="ECO:0007669"/>
    <property type="project" value="UniProtKB-SubCell"/>
</dbReference>
<dbReference type="InterPro" id="IPR044537">
    <property type="entry name" value="Rip2-like"/>
</dbReference>
<comment type="subcellular location">
    <subcellularLocation>
        <location evidence="2">Cell membrane</location>
        <topology evidence="2">Multi-pass membrane protein</topology>
    </subcellularLocation>
</comment>
<feature type="transmembrane region" description="Helical" evidence="13">
    <location>
        <begin position="123"/>
        <end position="144"/>
    </location>
</feature>
<feature type="transmembrane region" description="Helical" evidence="13">
    <location>
        <begin position="173"/>
        <end position="200"/>
    </location>
</feature>
<dbReference type="Pfam" id="PF02163">
    <property type="entry name" value="Peptidase_M50"/>
    <property type="match status" value="1"/>
</dbReference>
<keyword evidence="10 13" id="KW-1133">Transmembrane helix</keyword>
<feature type="transmembrane region" description="Helical" evidence="13">
    <location>
        <begin position="88"/>
        <end position="111"/>
    </location>
</feature>
<keyword evidence="6 13" id="KW-0812">Transmembrane</keyword>
<evidence type="ECO:0000256" key="6">
    <source>
        <dbReference type="ARBA" id="ARBA00022692"/>
    </source>
</evidence>
<dbReference type="CDD" id="cd06158">
    <property type="entry name" value="S2P-M50_like_1"/>
    <property type="match status" value="1"/>
</dbReference>
<evidence type="ECO:0000256" key="12">
    <source>
        <dbReference type="ARBA" id="ARBA00023136"/>
    </source>
</evidence>
<keyword evidence="12 13" id="KW-0472">Membrane</keyword>
<evidence type="ECO:0000256" key="1">
    <source>
        <dbReference type="ARBA" id="ARBA00001947"/>
    </source>
</evidence>
<organism evidence="15 16">
    <name type="scientific">Selenomonas ruminantium</name>
    <dbReference type="NCBI Taxonomy" id="971"/>
    <lineage>
        <taxon>Bacteria</taxon>
        <taxon>Bacillati</taxon>
        <taxon>Bacillota</taxon>
        <taxon>Negativicutes</taxon>
        <taxon>Selenomonadales</taxon>
        <taxon>Selenomonadaceae</taxon>
        <taxon>Selenomonas</taxon>
    </lineage>
</organism>
<dbReference type="GO" id="GO:0006508">
    <property type="term" value="P:proteolysis"/>
    <property type="evidence" value="ECO:0007669"/>
    <property type="project" value="UniProtKB-KW"/>
</dbReference>
<evidence type="ECO:0000256" key="5">
    <source>
        <dbReference type="ARBA" id="ARBA00022670"/>
    </source>
</evidence>
<dbReference type="InterPro" id="IPR052348">
    <property type="entry name" value="Metallopeptidase_M50B"/>
</dbReference>
<evidence type="ECO:0000259" key="14">
    <source>
        <dbReference type="Pfam" id="PF02163"/>
    </source>
</evidence>
<keyword evidence="8" id="KW-0378">Hydrolase</keyword>
<evidence type="ECO:0000256" key="2">
    <source>
        <dbReference type="ARBA" id="ARBA00004651"/>
    </source>
</evidence>
<feature type="transmembrane region" description="Helical" evidence="13">
    <location>
        <begin position="52"/>
        <end position="68"/>
    </location>
</feature>
<protein>
    <submittedName>
        <fullName evidence="15">Site-2 protease family protein</fullName>
    </submittedName>
</protein>
<dbReference type="PANTHER" id="PTHR35864">
    <property type="entry name" value="ZINC METALLOPROTEASE MJ0611-RELATED"/>
    <property type="match status" value="1"/>
</dbReference>
<evidence type="ECO:0000256" key="4">
    <source>
        <dbReference type="ARBA" id="ARBA00022475"/>
    </source>
</evidence>
<dbReference type="RefSeq" id="WP_303669082.1">
    <property type="nucleotide sequence ID" value="NZ_SVCA01000004.1"/>
</dbReference>
<dbReference type="Proteomes" id="UP000772151">
    <property type="component" value="Unassembled WGS sequence"/>
</dbReference>
<sequence length="208" mass="23409">MFDFNIMHIIAGLPGLLIAMVIHEYAHAQVAVWLGDFTPRLMGRLTLNPKAHVDPIGMLMLFLVHFGWAKPVMINPRNFKNPKRDDILVSLAGPAANFITAFLALLALLIYNRMGGDMTAGVYLVFQMIIEYNIGFGIFNLIPLPPLDGSHVLMQLLPRDMAYKLAGLERYSFLILIVLLMTPVLSMILIPCRALIWQIFTLLLSPFF</sequence>
<name>A0A927WJ78_SELRU</name>
<evidence type="ECO:0000256" key="3">
    <source>
        <dbReference type="ARBA" id="ARBA00007931"/>
    </source>
</evidence>
<keyword evidence="4" id="KW-1003">Cell membrane</keyword>
<keyword evidence="7" id="KW-0479">Metal-binding</keyword>
<dbReference type="EMBL" id="SVCA01000004">
    <property type="protein sequence ID" value="MBE6084994.1"/>
    <property type="molecule type" value="Genomic_DNA"/>
</dbReference>
<comment type="similarity">
    <text evidence="3">Belongs to the peptidase M50B family.</text>
</comment>
<keyword evidence="9" id="KW-0862">Zinc</keyword>
<feature type="domain" description="Peptidase M50" evidence="14">
    <location>
        <begin position="117"/>
        <end position="158"/>
    </location>
</feature>
<proteinExistence type="inferred from homology"/>
<reference evidence="15" key="1">
    <citation type="submission" date="2019-04" db="EMBL/GenBank/DDBJ databases">
        <title>Evolution of Biomass-Degrading Anaerobic Consortia Revealed by Metagenomics.</title>
        <authorList>
            <person name="Peng X."/>
        </authorList>
    </citation>
    <scope>NUCLEOTIDE SEQUENCE</scope>
    <source>
        <strain evidence="15">SIG242</strain>
    </source>
</reference>
<evidence type="ECO:0000313" key="15">
    <source>
        <dbReference type="EMBL" id="MBE6084994.1"/>
    </source>
</evidence>
<evidence type="ECO:0000256" key="10">
    <source>
        <dbReference type="ARBA" id="ARBA00022989"/>
    </source>
</evidence>
<dbReference type="GO" id="GO:0008237">
    <property type="term" value="F:metallopeptidase activity"/>
    <property type="evidence" value="ECO:0007669"/>
    <property type="project" value="UniProtKB-KW"/>
</dbReference>
<evidence type="ECO:0000256" key="8">
    <source>
        <dbReference type="ARBA" id="ARBA00022801"/>
    </source>
</evidence>
<accession>A0A927WJ78</accession>